<evidence type="ECO:0000256" key="5">
    <source>
        <dbReference type="ARBA" id="ARBA00022605"/>
    </source>
</evidence>
<organism evidence="11 12">
    <name type="scientific">Amedibacillus dolichus</name>
    <dbReference type="NCBI Taxonomy" id="31971"/>
    <lineage>
        <taxon>Bacteria</taxon>
        <taxon>Bacillati</taxon>
        <taxon>Bacillota</taxon>
        <taxon>Erysipelotrichia</taxon>
        <taxon>Erysipelotrichales</taxon>
        <taxon>Erysipelotrichaceae</taxon>
        <taxon>Amedibacillus</taxon>
    </lineage>
</organism>
<evidence type="ECO:0000313" key="12">
    <source>
        <dbReference type="Proteomes" id="UP001529340"/>
    </source>
</evidence>
<evidence type="ECO:0000256" key="10">
    <source>
        <dbReference type="HAMAP-Rule" id="MF_01020"/>
    </source>
</evidence>
<dbReference type="GO" id="GO:0004636">
    <property type="term" value="F:phosphoribosyl-ATP diphosphatase activity"/>
    <property type="evidence" value="ECO:0007669"/>
    <property type="project" value="UniProtKB-EC"/>
</dbReference>
<keyword evidence="8 10" id="KW-0067">ATP-binding</keyword>
<reference evidence="11 12" key="3">
    <citation type="submission" date="2023-06" db="EMBL/GenBank/DDBJ databases">
        <authorList>
            <person name="Zeman M."/>
            <person name="Kubasova T."/>
            <person name="Jahodarova E."/>
            <person name="Nykrynova M."/>
            <person name="Rychlik I."/>
        </authorList>
    </citation>
    <scope>NUCLEOTIDE SEQUENCE [LARGE SCALE GENOMIC DNA]</scope>
    <source>
        <strain evidence="11 12">ET39</strain>
    </source>
</reference>
<evidence type="ECO:0000313" key="11">
    <source>
        <dbReference type="EMBL" id="MDM8156600.1"/>
    </source>
</evidence>
<protein>
    <recommendedName>
        <fullName evidence="10">Phosphoribosyl-ATP pyrophosphatase</fullName>
        <shortName evidence="10">PRA-PH</shortName>
        <ecNumber evidence="10">3.6.1.31</ecNumber>
    </recommendedName>
</protein>
<dbReference type="NCBIfam" id="TIGR03188">
    <property type="entry name" value="histidine_hisI"/>
    <property type="match status" value="1"/>
</dbReference>
<keyword evidence="4 10" id="KW-0963">Cytoplasm</keyword>
<evidence type="ECO:0000256" key="6">
    <source>
        <dbReference type="ARBA" id="ARBA00022741"/>
    </source>
</evidence>
<evidence type="ECO:0000256" key="1">
    <source>
        <dbReference type="ARBA" id="ARBA00001460"/>
    </source>
</evidence>
<comment type="subcellular location">
    <subcellularLocation>
        <location evidence="2 10">Cytoplasm</location>
    </subcellularLocation>
</comment>
<dbReference type="EMBL" id="JAUDCG010000009">
    <property type="protein sequence ID" value="MDM8156600.1"/>
    <property type="molecule type" value="Genomic_DNA"/>
</dbReference>
<evidence type="ECO:0000256" key="4">
    <source>
        <dbReference type="ARBA" id="ARBA00022490"/>
    </source>
</evidence>
<gene>
    <name evidence="10 11" type="primary">hisE</name>
    <name evidence="11" type="ORF">QUV96_02980</name>
</gene>
<keyword evidence="6 10" id="KW-0547">Nucleotide-binding</keyword>
<comment type="similarity">
    <text evidence="10">Belongs to the PRA-PH family.</text>
</comment>
<proteinExistence type="inferred from homology"/>
<dbReference type="CDD" id="cd11534">
    <property type="entry name" value="NTP-PPase_HisIE_like"/>
    <property type="match status" value="1"/>
</dbReference>
<reference evidence="11 12" key="2">
    <citation type="submission" date="2023-06" db="EMBL/GenBank/DDBJ databases">
        <title>Identification and characterization of horizontal gene transfer across gut microbiota members of farm animals based on homology search.</title>
        <authorList>
            <person name="Schwarzerova J."/>
            <person name="Nykrynova M."/>
            <person name="Jureckova K."/>
            <person name="Cejkova D."/>
            <person name="Rychlik I."/>
        </authorList>
    </citation>
    <scope>NUCLEOTIDE SEQUENCE [LARGE SCALE GENOMIC DNA]</scope>
    <source>
        <strain evidence="11 12">ET39</strain>
    </source>
</reference>
<dbReference type="InterPro" id="IPR008179">
    <property type="entry name" value="HisE"/>
</dbReference>
<name>A0ABT7UB50_9FIRM</name>
<dbReference type="Gene3D" id="1.10.287.1080">
    <property type="entry name" value="MazG-like"/>
    <property type="match status" value="1"/>
</dbReference>
<evidence type="ECO:0000256" key="9">
    <source>
        <dbReference type="ARBA" id="ARBA00023102"/>
    </source>
</evidence>
<comment type="pathway">
    <text evidence="3 10">Amino-acid biosynthesis; L-histidine biosynthesis; L-histidine from 5-phospho-alpha-D-ribose 1-diphosphate: step 2/9.</text>
</comment>
<dbReference type="Proteomes" id="UP001529340">
    <property type="component" value="Unassembled WGS sequence"/>
</dbReference>
<evidence type="ECO:0000256" key="3">
    <source>
        <dbReference type="ARBA" id="ARBA00005204"/>
    </source>
</evidence>
<evidence type="ECO:0000256" key="7">
    <source>
        <dbReference type="ARBA" id="ARBA00022801"/>
    </source>
</evidence>
<evidence type="ECO:0000256" key="2">
    <source>
        <dbReference type="ARBA" id="ARBA00004496"/>
    </source>
</evidence>
<dbReference type="SUPFAM" id="SSF101386">
    <property type="entry name" value="all-alpha NTP pyrophosphatases"/>
    <property type="match status" value="1"/>
</dbReference>
<keyword evidence="9 10" id="KW-0368">Histidine biosynthesis</keyword>
<dbReference type="HAMAP" id="MF_01020">
    <property type="entry name" value="HisE"/>
    <property type="match status" value="1"/>
</dbReference>
<dbReference type="Pfam" id="PF01503">
    <property type="entry name" value="PRA-PH"/>
    <property type="match status" value="1"/>
</dbReference>
<accession>A0ABT7UB50</accession>
<sequence>MKNEMQQLYETIVSRKSDAQEGSYTAYLFEKGNEKILKKVGEECTEVIIAAMKEDNKEEIVNEIGDLLYHLFVLMAEKGISLTDVEEELARRSKKTGNLKPERRKIEQY</sequence>
<keyword evidence="7 10" id="KW-0378">Hydrolase</keyword>
<dbReference type="PANTHER" id="PTHR42945">
    <property type="entry name" value="HISTIDINE BIOSYNTHESIS BIFUNCTIONAL PROTEIN"/>
    <property type="match status" value="1"/>
</dbReference>
<dbReference type="PANTHER" id="PTHR42945:SF9">
    <property type="entry name" value="HISTIDINE BIOSYNTHESIS BIFUNCTIONAL PROTEIN HISIE"/>
    <property type="match status" value="1"/>
</dbReference>
<reference evidence="12" key="1">
    <citation type="submission" date="2023-06" db="EMBL/GenBank/DDBJ databases">
        <title>Identification and characterization of horizontal gene transfer across gut microbiota members of farm animals based on homology search.</title>
        <authorList>
            <person name="Zeman M."/>
            <person name="Kubasova T."/>
            <person name="Jahodarova E."/>
            <person name="Nykrynova M."/>
            <person name="Rychlik I."/>
        </authorList>
    </citation>
    <scope>NUCLEOTIDE SEQUENCE [LARGE SCALE GENOMIC DNA]</scope>
    <source>
        <strain evidence="12">ET39</strain>
    </source>
</reference>
<evidence type="ECO:0000256" key="8">
    <source>
        <dbReference type="ARBA" id="ARBA00022840"/>
    </source>
</evidence>
<comment type="catalytic activity">
    <reaction evidence="1 10">
        <text>1-(5-phospho-beta-D-ribosyl)-ATP + H2O = 1-(5-phospho-beta-D-ribosyl)-5'-AMP + diphosphate + H(+)</text>
        <dbReference type="Rhea" id="RHEA:22828"/>
        <dbReference type="ChEBI" id="CHEBI:15377"/>
        <dbReference type="ChEBI" id="CHEBI:15378"/>
        <dbReference type="ChEBI" id="CHEBI:33019"/>
        <dbReference type="ChEBI" id="CHEBI:59457"/>
        <dbReference type="ChEBI" id="CHEBI:73183"/>
        <dbReference type="EC" id="3.6.1.31"/>
    </reaction>
</comment>
<dbReference type="InterPro" id="IPR021130">
    <property type="entry name" value="PRib-ATP_PPHydrolase-like"/>
</dbReference>
<dbReference type="RefSeq" id="WP_289607068.1">
    <property type="nucleotide sequence ID" value="NZ_JAUDCG010000009.1"/>
</dbReference>
<comment type="caution">
    <text evidence="11">The sequence shown here is derived from an EMBL/GenBank/DDBJ whole genome shotgun (WGS) entry which is preliminary data.</text>
</comment>
<dbReference type="EC" id="3.6.1.31" evidence="10"/>
<keyword evidence="5 10" id="KW-0028">Amino-acid biosynthesis</keyword>
<keyword evidence="12" id="KW-1185">Reference proteome</keyword>